<gene>
    <name evidence="1" type="ORF">HOLleu_42396</name>
</gene>
<proteinExistence type="predicted"/>
<protein>
    <submittedName>
        <fullName evidence="1">Uncharacterized protein</fullName>
    </submittedName>
</protein>
<evidence type="ECO:0000313" key="1">
    <source>
        <dbReference type="EMBL" id="KAJ8019187.1"/>
    </source>
</evidence>
<dbReference type="EMBL" id="JAIZAY010000066">
    <property type="protein sequence ID" value="KAJ8019187.1"/>
    <property type="molecule type" value="Genomic_DNA"/>
</dbReference>
<dbReference type="OrthoDB" id="10033706at2759"/>
<accession>A0A9Q1BC72</accession>
<name>A0A9Q1BC72_HOLLE</name>
<sequence length="71" mass="7723">MDCTPGLTRQICSDSEIARKMSCARTKTEAIVNNVIAPHGVEIVKEAMKNISHCFVSTDASNHGSVKMFLV</sequence>
<organism evidence="1 2">
    <name type="scientific">Holothuria leucospilota</name>
    <name type="common">Black long sea cucumber</name>
    <name type="synonym">Mertensiothuria leucospilota</name>
    <dbReference type="NCBI Taxonomy" id="206669"/>
    <lineage>
        <taxon>Eukaryota</taxon>
        <taxon>Metazoa</taxon>
        <taxon>Echinodermata</taxon>
        <taxon>Eleutherozoa</taxon>
        <taxon>Echinozoa</taxon>
        <taxon>Holothuroidea</taxon>
        <taxon>Aspidochirotacea</taxon>
        <taxon>Aspidochirotida</taxon>
        <taxon>Holothuriidae</taxon>
        <taxon>Holothuria</taxon>
    </lineage>
</organism>
<evidence type="ECO:0000313" key="2">
    <source>
        <dbReference type="Proteomes" id="UP001152320"/>
    </source>
</evidence>
<dbReference type="Proteomes" id="UP001152320">
    <property type="component" value="Unassembled WGS sequence"/>
</dbReference>
<comment type="caution">
    <text evidence="1">The sequence shown here is derived from an EMBL/GenBank/DDBJ whole genome shotgun (WGS) entry which is preliminary data.</text>
</comment>
<dbReference type="AlphaFoldDB" id="A0A9Q1BC72"/>
<reference evidence="1" key="1">
    <citation type="submission" date="2021-10" db="EMBL/GenBank/DDBJ databases">
        <title>Tropical sea cucumber genome reveals ecological adaptation and Cuvierian tubules defense mechanism.</title>
        <authorList>
            <person name="Chen T."/>
        </authorList>
    </citation>
    <scope>NUCLEOTIDE SEQUENCE</scope>
    <source>
        <strain evidence="1">Nanhai2018</strain>
        <tissue evidence="1">Muscle</tissue>
    </source>
</reference>
<keyword evidence="2" id="KW-1185">Reference proteome</keyword>